<dbReference type="InterPro" id="IPR027417">
    <property type="entry name" value="P-loop_NTPase"/>
</dbReference>
<reference evidence="10 11" key="1">
    <citation type="submission" date="2014-05" db="EMBL/GenBank/DDBJ databases">
        <title>Draft Genome Sequence of Nitratireductor basaltis Strain UMTGB225, A Marine Bacterium Isolated from Green Barrel Tunicate.</title>
        <authorList>
            <person name="Gan H.Y."/>
        </authorList>
    </citation>
    <scope>NUCLEOTIDE SEQUENCE [LARGE SCALE GENOMIC DNA]</scope>
    <source>
        <strain evidence="10 11">UMTGB225</strain>
    </source>
</reference>
<comment type="subcellular location">
    <subcellularLocation>
        <location evidence="1">Cell membrane</location>
        <topology evidence="1">Multi-pass membrane protein</topology>
    </subcellularLocation>
</comment>
<dbReference type="GO" id="GO:0004713">
    <property type="term" value="F:protein tyrosine kinase activity"/>
    <property type="evidence" value="ECO:0007669"/>
    <property type="project" value="TreeGrafter"/>
</dbReference>
<dbReference type="Proteomes" id="UP000053675">
    <property type="component" value="Unassembled WGS sequence"/>
</dbReference>
<dbReference type="RefSeq" id="WP_036481261.1">
    <property type="nucleotide sequence ID" value="NZ_JMQM01000001.1"/>
</dbReference>
<keyword evidence="4 8" id="KW-1133">Transmembrane helix</keyword>
<name>A0A084UBV0_9HYPH</name>
<evidence type="ECO:0000256" key="6">
    <source>
        <dbReference type="SAM" id="Coils"/>
    </source>
</evidence>
<feature type="coiled-coil region" evidence="6">
    <location>
        <begin position="208"/>
        <end position="311"/>
    </location>
</feature>
<gene>
    <name evidence="10" type="ORF">EL18_01470</name>
</gene>
<dbReference type="GO" id="GO:0005886">
    <property type="term" value="C:plasma membrane"/>
    <property type="evidence" value="ECO:0007669"/>
    <property type="project" value="UniProtKB-SubCell"/>
</dbReference>
<keyword evidence="2" id="KW-1003">Cell membrane</keyword>
<organism evidence="10 11">
    <name type="scientific">Nitratireductor basaltis</name>
    <dbReference type="NCBI Taxonomy" id="472175"/>
    <lineage>
        <taxon>Bacteria</taxon>
        <taxon>Pseudomonadati</taxon>
        <taxon>Pseudomonadota</taxon>
        <taxon>Alphaproteobacteria</taxon>
        <taxon>Hyphomicrobiales</taxon>
        <taxon>Phyllobacteriaceae</taxon>
        <taxon>Nitratireductor</taxon>
    </lineage>
</organism>
<dbReference type="eggNOG" id="COG0455">
    <property type="taxonomic scope" value="Bacteria"/>
</dbReference>
<dbReference type="eggNOG" id="COG3206">
    <property type="taxonomic scope" value="Bacteria"/>
</dbReference>
<dbReference type="Pfam" id="PF02706">
    <property type="entry name" value="Wzz"/>
    <property type="match status" value="1"/>
</dbReference>
<evidence type="ECO:0000256" key="8">
    <source>
        <dbReference type="SAM" id="Phobius"/>
    </source>
</evidence>
<dbReference type="OrthoDB" id="7786248at2"/>
<feature type="coiled-coil region" evidence="6">
    <location>
        <begin position="341"/>
        <end position="399"/>
    </location>
</feature>
<dbReference type="AlphaFoldDB" id="A0A084UBV0"/>
<feature type="transmembrane region" description="Helical" evidence="8">
    <location>
        <begin position="433"/>
        <end position="454"/>
    </location>
</feature>
<evidence type="ECO:0000256" key="3">
    <source>
        <dbReference type="ARBA" id="ARBA00022692"/>
    </source>
</evidence>
<evidence type="ECO:0000256" key="7">
    <source>
        <dbReference type="SAM" id="MobiDB-lite"/>
    </source>
</evidence>
<evidence type="ECO:0000256" key="2">
    <source>
        <dbReference type="ARBA" id="ARBA00022475"/>
    </source>
</evidence>
<sequence length="713" mass="76880">MNSDRAAANDVDVDLGRLFGSLRRHWLGMLLFALISAALVFLLAAAATPKFRAETRVLIEQRETVFTRPQGEEAAVPAALDAEAIASQAEIMASAPILTKVARDFDLASLDEFDTSEPSFVEQFLTIIGMKADPIAVTPEEAVLASFREKLEIYRVENARVIVISFSSEDPRLAAAIPNAIADAYLENQRDARQQSNADATEWLEPEIADLRERVREVEERVARYRAESDLLIGQNNTVLATQQLSEISSELSRARAARAAAEADAQAARRALNGGGSLDTLPDVLESGLVERLRERQVDLQAQIADLSTTLLGNHPRIRALQSQLSDLDAQIGSEIRKIITGLETRAETARQREEDLTAEVNRLKAESARADEEQVELRALEREAAAQRELLESYLTRYREASARRDRDLLPVDARIFSRAIVPQEAYFPKVLPLTIAAFVAALLVGAIVLLLRELFSGRAMRPAYAHGETEAPSAASAKTGTAKPAAASPELPPAPRPLDMEPAAQVPTTPAGLTALDIEKAADRLVANGVTRALFISPEGDEAAAAAVLVAREIADTGLRVLLLDLTSTGAASRPMLETSSYAGITNILAAEAQFADIIHADLYSDCHVIPIGTADPARALSGIDRLPLIMNSLTTAYEIVLVECGVTDAAGIERLADDNTQIFVSLIDPEDEAIEETAEALKEEGFGSPVLVSPVGHEPETVPPGRTVA</sequence>
<evidence type="ECO:0000256" key="4">
    <source>
        <dbReference type="ARBA" id="ARBA00022989"/>
    </source>
</evidence>
<feature type="domain" description="Polysaccharide chain length determinant N-terminal" evidence="9">
    <location>
        <begin position="12"/>
        <end position="104"/>
    </location>
</feature>
<dbReference type="PANTHER" id="PTHR32309">
    <property type="entry name" value="TYROSINE-PROTEIN KINASE"/>
    <property type="match status" value="1"/>
</dbReference>
<feature type="transmembrane region" description="Helical" evidence="8">
    <location>
        <begin position="26"/>
        <end position="47"/>
    </location>
</feature>
<evidence type="ECO:0000259" key="9">
    <source>
        <dbReference type="Pfam" id="PF02706"/>
    </source>
</evidence>
<dbReference type="PANTHER" id="PTHR32309:SF13">
    <property type="entry name" value="FERRIC ENTEROBACTIN TRANSPORT PROTEIN FEPE"/>
    <property type="match status" value="1"/>
</dbReference>
<evidence type="ECO:0000256" key="5">
    <source>
        <dbReference type="ARBA" id="ARBA00023136"/>
    </source>
</evidence>
<dbReference type="PATRIC" id="fig|472175.3.peg.1482"/>
<comment type="caution">
    <text evidence="10">The sequence shown here is derived from an EMBL/GenBank/DDBJ whole genome shotgun (WGS) entry which is preliminary data.</text>
</comment>
<dbReference type="SUPFAM" id="SSF52540">
    <property type="entry name" value="P-loop containing nucleoside triphosphate hydrolases"/>
    <property type="match status" value="1"/>
</dbReference>
<protein>
    <submittedName>
        <fullName evidence="10">Exopolysaccharide transport family protein</fullName>
    </submittedName>
</protein>
<accession>A0A084UBV0</accession>
<dbReference type="STRING" id="472175.EL18_01470"/>
<dbReference type="EMBL" id="JMQM01000001">
    <property type="protein sequence ID" value="KFB10436.1"/>
    <property type="molecule type" value="Genomic_DNA"/>
</dbReference>
<dbReference type="InterPro" id="IPR003856">
    <property type="entry name" value="LPS_length_determ_N"/>
</dbReference>
<keyword evidence="3 8" id="KW-0812">Transmembrane</keyword>
<keyword evidence="11" id="KW-1185">Reference proteome</keyword>
<evidence type="ECO:0000313" key="11">
    <source>
        <dbReference type="Proteomes" id="UP000053675"/>
    </source>
</evidence>
<dbReference type="InterPro" id="IPR050445">
    <property type="entry name" value="Bact_polysacc_biosynth/exp"/>
</dbReference>
<evidence type="ECO:0000313" key="10">
    <source>
        <dbReference type="EMBL" id="KFB10436.1"/>
    </source>
</evidence>
<feature type="region of interest" description="Disordered" evidence="7">
    <location>
        <begin position="470"/>
        <end position="509"/>
    </location>
</feature>
<evidence type="ECO:0000256" key="1">
    <source>
        <dbReference type="ARBA" id="ARBA00004651"/>
    </source>
</evidence>
<dbReference type="Gene3D" id="3.40.50.300">
    <property type="entry name" value="P-loop containing nucleotide triphosphate hydrolases"/>
    <property type="match status" value="1"/>
</dbReference>
<keyword evidence="5 8" id="KW-0472">Membrane</keyword>
<proteinExistence type="predicted"/>
<keyword evidence="6" id="KW-0175">Coiled coil</keyword>